<feature type="binding site" evidence="7">
    <location>
        <position position="46"/>
    </location>
    <ligand>
        <name>ATP</name>
        <dbReference type="ChEBI" id="CHEBI:30616"/>
    </ligand>
</feature>
<proteinExistence type="inferred from homology"/>
<feature type="compositionally biased region" description="Polar residues" evidence="8">
    <location>
        <begin position="623"/>
        <end position="634"/>
    </location>
</feature>
<feature type="compositionally biased region" description="Polar residues" evidence="8">
    <location>
        <begin position="420"/>
        <end position="429"/>
    </location>
</feature>
<feature type="compositionally biased region" description="Low complexity" evidence="8">
    <location>
        <begin position="838"/>
        <end position="847"/>
    </location>
</feature>
<dbReference type="InterPro" id="IPR017441">
    <property type="entry name" value="Protein_kinase_ATP_BS"/>
</dbReference>
<evidence type="ECO:0000256" key="4">
    <source>
        <dbReference type="ARBA" id="ARBA00022777"/>
    </source>
</evidence>
<feature type="compositionally biased region" description="Polar residues" evidence="8">
    <location>
        <begin position="393"/>
        <end position="403"/>
    </location>
</feature>
<evidence type="ECO:0000256" key="3">
    <source>
        <dbReference type="ARBA" id="ARBA00022741"/>
    </source>
</evidence>
<reference evidence="10" key="1">
    <citation type="submission" date="2021-02" db="EMBL/GenBank/DDBJ databases">
        <authorList>
            <person name="Nowell W R."/>
        </authorList>
    </citation>
    <scope>NUCLEOTIDE SEQUENCE</scope>
</reference>
<evidence type="ECO:0000256" key="2">
    <source>
        <dbReference type="ARBA" id="ARBA00022679"/>
    </source>
</evidence>
<evidence type="ECO:0000256" key="8">
    <source>
        <dbReference type="SAM" id="MobiDB-lite"/>
    </source>
</evidence>
<feature type="compositionally biased region" description="Basic and acidic residues" evidence="8">
    <location>
        <begin position="684"/>
        <end position="699"/>
    </location>
</feature>
<feature type="region of interest" description="Disordered" evidence="8">
    <location>
        <begin position="824"/>
        <end position="849"/>
    </location>
</feature>
<feature type="compositionally biased region" description="Polar residues" evidence="8">
    <location>
        <begin position="957"/>
        <end position="969"/>
    </location>
</feature>
<evidence type="ECO:0000259" key="9">
    <source>
        <dbReference type="PROSITE" id="PS50011"/>
    </source>
</evidence>
<feature type="compositionally biased region" description="Basic and acidic residues" evidence="8">
    <location>
        <begin position="588"/>
        <end position="597"/>
    </location>
</feature>
<dbReference type="Pfam" id="PF00069">
    <property type="entry name" value="Pkinase"/>
    <property type="match status" value="1"/>
</dbReference>
<name>A0A818G675_9BILA</name>
<gene>
    <name evidence="10" type="ORF">KIK155_LOCUS14875</name>
</gene>
<feature type="region of interest" description="Disordered" evidence="8">
    <location>
        <begin position="1112"/>
        <end position="1160"/>
    </location>
</feature>
<keyword evidence="4" id="KW-0418">Kinase</keyword>
<dbReference type="InterPro" id="IPR011009">
    <property type="entry name" value="Kinase-like_dom_sf"/>
</dbReference>
<evidence type="ECO:0000256" key="7">
    <source>
        <dbReference type="PROSITE-ProRule" id="PRU10141"/>
    </source>
</evidence>
<feature type="region of interest" description="Disordered" evidence="8">
    <location>
        <begin position="667"/>
        <end position="699"/>
    </location>
</feature>
<keyword evidence="3 7" id="KW-0547">Nucleotide-binding</keyword>
<dbReference type="SMART" id="SM00220">
    <property type="entry name" value="S_TKc"/>
    <property type="match status" value="1"/>
</dbReference>
<feature type="domain" description="Protein kinase" evidence="9">
    <location>
        <begin position="17"/>
        <end position="276"/>
    </location>
</feature>
<feature type="compositionally biased region" description="Low complexity" evidence="8">
    <location>
        <begin position="519"/>
        <end position="529"/>
    </location>
</feature>
<evidence type="ECO:0000256" key="1">
    <source>
        <dbReference type="ARBA" id="ARBA00022527"/>
    </source>
</evidence>
<feature type="region of interest" description="Disordered" evidence="8">
    <location>
        <begin position="986"/>
        <end position="1049"/>
    </location>
</feature>
<dbReference type="GO" id="GO:0015630">
    <property type="term" value="C:microtubule cytoskeleton"/>
    <property type="evidence" value="ECO:0007669"/>
    <property type="project" value="UniProtKB-ARBA"/>
</dbReference>
<keyword evidence="5 7" id="KW-0067">ATP-binding</keyword>
<evidence type="ECO:0000256" key="5">
    <source>
        <dbReference type="ARBA" id="ARBA00022840"/>
    </source>
</evidence>
<evidence type="ECO:0000313" key="10">
    <source>
        <dbReference type="EMBL" id="CAF3486807.1"/>
    </source>
</evidence>
<protein>
    <recommendedName>
        <fullName evidence="9">Protein kinase domain-containing protein</fullName>
    </recommendedName>
</protein>
<dbReference type="InterPro" id="IPR047916">
    <property type="entry name" value="TTBK_Asator-like_STKc"/>
</dbReference>
<evidence type="ECO:0000256" key="6">
    <source>
        <dbReference type="ARBA" id="ARBA00061588"/>
    </source>
</evidence>
<dbReference type="InterPro" id="IPR050235">
    <property type="entry name" value="CK1_Ser-Thr_kinase"/>
</dbReference>
<keyword evidence="2" id="KW-0808">Transferase</keyword>
<sequence>MSEADLLQPENIVRERWKVTSKIGGGGFGQIYEAFDTVLKENVALKLESAKQPKQVLKMEVTVLRRLQGKDHVCKFLGGGTNELYNYVVMTLQGKNLAELRRGQTRQCFTLSTSLRISLQILQAIQSIHSIGFLHRDVKPSNFSMGHLPSTCRKVFMLDFGLARKYTNAEGGVRAARPQAGFRGTVRYASINAHKNKEMGRHDDLWSLFYMLVEFITGQLPWRRIKDKEQVGQMKDKYDHTLFLKSLPSEFKQFLEHVQSLNYEDKPDYDLLQNLFRTAITRRGYKESDSFDWEREGNGIEDEINTIPVILPAPLQLQQQALSNIHNKNSVEATKAVMTAPPGGACSTTNARQQSTENDALDERLKSPKQTNVVSDHSPRRTAQKSLDRSTRRSVTPAQTTNTTDKELSLSKKQPRPALTTAQMTELTQRLKRSNASKSITGEPLAPTNRLIGKEESPGSASHSDSGKGKNGTQNRSNPLKASDIGLFDESPSPLAIMSTSTGGLERGKPPKTPRAARTTTTTTTTTTTSRSDVAIPGRSTMTRGGDSEAMSVPAGTFAIKLGPQTIMSQWVISLGENIDEEGSDNQHSAKWEDAQEKLQSTTHEPSQYHPAASSLSLAPVNNPLSPSNMNSQSATTVNNLQYPIVQGTNLNSNGNDGRQQQQYHRPLFRGVDENSTKGTLNSYDEKENKKKESVLRANERPLTETLPFENYRTVDSATNISLVRNNNNNNNNYVIKNRLSDDEDGHYGDVDDDEEDDREKAKRRMNEQNFSQPSRQSDLTNDSFSRNIFSSKFINSSVQSSPNNATILMMMKKNRDSSVVLGEKQSSKNDHRTNIFSSGSSKSPSPLYVDEQQNRIRRYNFLPTRLHGTRFIAKSTEQLNRSFGQDNHVNYSMQSTGPSFQKSTAVKSPTVSAVKQSFTQRYTPSKTLYSSNHNDDSPIINSRYYEYNDESKGDQQRFSNGTRKSLSTFDVHRGDDFQKKIMFYEKNGSPNNKNNNNNNNNNNDPSRRSTTFQQSSSIPSTATSQERPNYSTSLSEQMQRNKSSKDLLDSPIAHPVYHQQQTTSSLYPSTSYYTSNIAPNMVGSMFDNGPLDYQSHQPLLSVNNLIPDDVSSSSIGHLPKPPPGIPSQNGRRRRYKVDNMNNRQKDPSNEDSLERSPMT</sequence>
<dbReference type="FunFam" id="3.30.200.20:FF:000358">
    <property type="entry name" value="Tau tubulin kinase 2b"/>
    <property type="match status" value="1"/>
</dbReference>
<feature type="compositionally biased region" description="Polar residues" evidence="8">
    <location>
        <begin position="768"/>
        <end position="783"/>
    </location>
</feature>
<dbReference type="EMBL" id="CAJNYV010002566">
    <property type="protein sequence ID" value="CAF3486807.1"/>
    <property type="molecule type" value="Genomic_DNA"/>
</dbReference>
<dbReference type="AlphaFoldDB" id="A0A818G675"/>
<feature type="region of interest" description="Disordered" evidence="8">
    <location>
        <begin position="738"/>
        <end position="783"/>
    </location>
</feature>
<feature type="region of interest" description="Disordered" evidence="8">
    <location>
        <begin position="580"/>
        <end position="634"/>
    </location>
</feature>
<dbReference type="CDD" id="cd14017">
    <property type="entry name" value="STKc_TTBK"/>
    <property type="match status" value="1"/>
</dbReference>
<feature type="compositionally biased region" description="Polar residues" evidence="8">
    <location>
        <begin position="471"/>
        <end position="480"/>
    </location>
</feature>
<dbReference type="GO" id="GO:0005524">
    <property type="term" value="F:ATP binding"/>
    <property type="evidence" value="ECO:0007669"/>
    <property type="project" value="UniProtKB-UniRule"/>
</dbReference>
<dbReference type="InterPro" id="IPR000719">
    <property type="entry name" value="Prot_kinase_dom"/>
</dbReference>
<feature type="compositionally biased region" description="Polar residues" evidence="8">
    <location>
        <begin position="346"/>
        <end position="358"/>
    </location>
</feature>
<feature type="compositionally biased region" description="Low complexity" evidence="8">
    <location>
        <begin position="992"/>
        <end position="1018"/>
    </location>
</feature>
<organism evidence="10 11">
    <name type="scientific">Rotaria socialis</name>
    <dbReference type="NCBI Taxonomy" id="392032"/>
    <lineage>
        <taxon>Eukaryota</taxon>
        <taxon>Metazoa</taxon>
        <taxon>Spiralia</taxon>
        <taxon>Gnathifera</taxon>
        <taxon>Rotifera</taxon>
        <taxon>Eurotatoria</taxon>
        <taxon>Bdelloidea</taxon>
        <taxon>Philodinida</taxon>
        <taxon>Philodinidae</taxon>
        <taxon>Rotaria</taxon>
    </lineage>
</organism>
<dbReference type="SUPFAM" id="SSF56112">
    <property type="entry name" value="Protein kinase-like (PK-like)"/>
    <property type="match status" value="1"/>
</dbReference>
<dbReference type="PANTHER" id="PTHR11909">
    <property type="entry name" value="CASEIN KINASE-RELATED"/>
    <property type="match status" value="1"/>
</dbReference>
<comment type="similarity">
    <text evidence="6">Belongs to the protein kinase superfamily. CK1 Ser/Thr protein kinase family.</text>
</comment>
<feature type="region of interest" description="Disordered" evidence="8">
    <location>
        <begin position="339"/>
        <end position="550"/>
    </location>
</feature>
<comment type="caution">
    <text evidence="10">The sequence shown here is derived from an EMBL/GenBank/DDBJ whole genome shotgun (WGS) entry which is preliminary data.</text>
</comment>
<dbReference type="Gene3D" id="1.10.510.10">
    <property type="entry name" value="Transferase(Phosphotransferase) domain 1"/>
    <property type="match status" value="1"/>
</dbReference>
<feature type="compositionally biased region" description="Basic and acidic residues" evidence="8">
    <location>
        <begin position="1144"/>
        <end position="1160"/>
    </location>
</feature>
<dbReference type="FunFam" id="1.10.510.10:FF:000481">
    <property type="entry name" value="Asator, isoform D"/>
    <property type="match status" value="1"/>
</dbReference>
<dbReference type="PROSITE" id="PS50011">
    <property type="entry name" value="PROTEIN_KINASE_DOM"/>
    <property type="match status" value="1"/>
</dbReference>
<evidence type="ECO:0000313" key="11">
    <source>
        <dbReference type="Proteomes" id="UP000663865"/>
    </source>
</evidence>
<dbReference type="PROSITE" id="PS00107">
    <property type="entry name" value="PROTEIN_KINASE_ATP"/>
    <property type="match status" value="1"/>
</dbReference>
<feature type="region of interest" description="Disordered" evidence="8">
    <location>
        <begin position="951"/>
        <end position="972"/>
    </location>
</feature>
<dbReference type="Proteomes" id="UP000663865">
    <property type="component" value="Unassembled WGS sequence"/>
</dbReference>
<accession>A0A818G675</accession>
<keyword evidence="1" id="KW-0723">Serine/threonine-protein kinase</keyword>
<dbReference type="GO" id="GO:0004674">
    <property type="term" value="F:protein serine/threonine kinase activity"/>
    <property type="evidence" value="ECO:0007669"/>
    <property type="project" value="UniProtKB-KW"/>
</dbReference>
<feature type="compositionally biased region" description="Polar residues" evidence="8">
    <location>
        <begin position="1019"/>
        <end position="1042"/>
    </location>
</feature>